<sequence>MQEDLFENDLDEDGADDQSEPLEISLSERRLVTQPYDLSLATLVDDIERSRLLLNIEYQRKYVWDRAKASRLIESFLINIPVPVCYFAENEDGTYEVIDGLQRITTIKNFLEDDFPLRGVSVLRELDGLTFSQMSPKDQRRLQNRTVRCIVITEDSHPDIKFDVFERLNTGSARLAHQELRNCIYRGELNTSLKELAENAYFTGILGGLQNQRMEYAELALRFFALYDDFSSYKPPLRQLLNGYMRDHRKERPRRGELQVFEDTCRTVSYIFGKEAFRLPAKSAGKQLGAFNKALFDAIMLPLAYADRSKAMKNGDEVRQLRQRLITDDDFSTAIGRATADRLRMRTRTHAFADGLKRIGVPCDLPPIALK</sequence>
<evidence type="ECO:0000259" key="1">
    <source>
        <dbReference type="Pfam" id="PF03235"/>
    </source>
</evidence>
<name>A0A841B816_9PSEU</name>
<accession>A0A841B816</accession>
<organism evidence="2 3">
    <name type="scientific">Amycolatopsis umgeniensis</name>
    <dbReference type="NCBI Taxonomy" id="336628"/>
    <lineage>
        <taxon>Bacteria</taxon>
        <taxon>Bacillati</taxon>
        <taxon>Actinomycetota</taxon>
        <taxon>Actinomycetes</taxon>
        <taxon>Pseudonocardiales</taxon>
        <taxon>Pseudonocardiaceae</taxon>
        <taxon>Amycolatopsis</taxon>
    </lineage>
</organism>
<reference evidence="2 3" key="1">
    <citation type="submission" date="2020-08" db="EMBL/GenBank/DDBJ databases">
        <title>Sequencing the genomes of 1000 actinobacteria strains.</title>
        <authorList>
            <person name="Klenk H.-P."/>
        </authorList>
    </citation>
    <scope>NUCLEOTIDE SEQUENCE [LARGE SCALE GENOMIC DNA]</scope>
    <source>
        <strain evidence="2 3">DSM 45272</strain>
    </source>
</reference>
<dbReference type="RefSeq" id="WP_184899279.1">
    <property type="nucleotide sequence ID" value="NZ_JACHMX010000001.1"/>
</dbReference>
<comment type="caution">
    <text evidence="2">The sequence shown here is derived from an EMBL/GenBank/DDBJ whole genome shotgun (WGS) entry which is preliminary data.</text>
</comment>
<gene>
    <name evidence="2" type="ORF">HDA45_005042</name>
</gene>
<dbReference type="InterPro" id="IPR004919">
    <property type="entry name" value="GmrSD_N"/>
</dbReference>
<dbReference type="Proteomes" id="UP000580861">
    <property type="component" value="Unassembled WGS sequence"/>
</dbReference>
<keyword evidence="3" id="KW-1185">Reference proteome</keyword>
<dbReference type="PANTHER" id="PTHR39639">
    <property type="entry name" value="CHROMOSOME 16, WHOLE GENOME SHOTGUN SEQUENCE"/>
    <property type="match status" value="1"/>
</dbReference>
<evidence type="ECO:0000313" key="2">
    <source>
        <dbReference type="EMBL" id="MBB5854955.1"/>
    </source>
</evidence>
<feature type="domain" description="GmrSD restriction endonucleases N-terminal" evidence="1">
    <location>
        <begin position="42"/>
        <end position="185"/>
    </location>
</feature>
<proteinExistence type="predicted"/>
<dbReference type="PANTHER" id="PTHR39639:SF1">
    <property type="entry name" value="DUF262 DOMAIN-CONTAINING PROTEIN"/>
    <property type="match status" value="1"/>
</dbReference>
<protein>
    <recommendedName>
        <fullName evidence="1">GmrSD restriction endonucleases N-terminal domain-containing protein</fullName>
    </recommendedName>
</protein>
<evidence type="ECO:0000313" key="3">
    <source>
        <dbReference type="Proteomes" id="UP000580861"/>
    </source>
</evidence>
<dbReference type="EMBL" id="JACHMX010000001">
    <property type="protein sequence ID" value="MBB5854955.1"/>
    <property type="molecule type" value="Genomic_DNA"/>
</dbReference>
<dbReference type="Pfam" id="PF03235">
    <property type="entry name" value="GmrSD_N"/>
    <property type="match status" value="1"/>
</dbReference>
<dbReference type="AlphaFoldDB" id="A0A841B816"/>